<evidence type="ECO:0000256" key="7">
    <source>
        <dbReference type="ARBA" id="ARBA00022833"/>
    </source>
</evidence>
<gene>
    <name evidence="10" type="ORF">CAAU_0415</name>
</gene>
<dbReference type="eggNOG" id="ENOG5032CXY">
    <property type="taxonomic scope" value="Bacteria"/>
</dbReference>
<keyword evidence="3" id="KW-0964">Secreted</keyword>
<comment type="caution">
    <text evidence="10">The sequence shown here is derived from an EMBL/GenBank/DDBJ whole genome shotgun (WGS) entry which is preliminary data.</text>
</comment>
<reference evidence="10 11" key="1">
    <citation type="journal article" date="2011" name="J. Bacteriol.">
        <title>Draft genome sequence of Caloramator australicus strain RC3T, a thermoanaerobe from the Great Artesian Basin of Australia.</title>
        <authorList>
            <person name="Ogg C.D."/>
            <person name="Patel B.K.C."/>
        </authorList>
    </citation>
    <scope>NUCLEOTIDE SEQUENCE [LARGE SCALE GENOMIC DNA]</scope>
    <source>
        <strain evidence="10 11">RC3</strain>
    </source>
</reference>
<evidence type="ECO:0000256" key="3">
    <source>
        <dbReference type="ARBA" id="ARBA00022525"/>
    </source>
</evidence>
<dbReference type="InterPro" id="IPR008947">
    <property type="entry name" value="PLipase_C/P1_nuclease_dom_sf"/>
</dbReference>
<dbReference type="SMART" id="SM00770">
    <property type="entry name" value="Zn_dep_PLPC"/>
    <property type="match status" value="1"/>
</dbReference>
<dbReference type="GO" id="GO:0008270">
    <property type="term" value="F:zinc ion binding"/>
    <property type="evidence" value="ECO:0007669"/>
    <property type="project" value="InterPro"/>
</dbReference>
<evidence type="ECO:0000256" key="8">
    <source>
        <dbReference type="ARBA" id="ARBA00031285"/>
    </source>
</evidence>
<dbReference type="STRING" id="857293.CAAU_0415"/>
<accession>G0V4M4</accession>
<dbReference type="SUPFAM" id="SSF48537">
    <property type="entry name" value="Phospholipase C/P1 nuclease"/>
    <property type="match status" value="1"/>
</dbReference>
<dbReference type="RefSeq" id="WP_008907782.1">
    <property type="nucleotide sequence ID" value="NZ_CAKP01000019.1"/>
</dbReference>
<feature type="domain" description="Zn-dependent PLC" evidence="9">
    <location>
        <begin position="21"/>
        <end position="237"/>
    </location>
</feature>
<organism evidence="10 11">
    <name type="scientific">Caloramator australicus RC3</name>
    <dbReference type="NCBI Taxonomy" id="857293"/>
    <lineage>
        <taxon>Bacteria</taxon>
        <taxon>Bacillati</taxon>
        <taxon>Bacillota</taxon>
        <taxon>Clostridia</taxon>
        <taxon>Eubacteriales</taxon>
        <taxon>Clostridiaceae</taxon>
        <taxon>Caloramator</taxon>
    </lineage>
</organism>
<evidence type="ECO:0000256" key="1">
    <source>
        <dbReference type="ARBA" id="ARBA00012018"/>
    </source>
</evidence>
<dbReference type="InterPro" id="IPR001531">
    <property type="entry name" value="Zn_PLipaseC"/>
</dbReference>
<evidence type="ECO:0000313" key="11">
    <source>
        <dbReference type="Proteomes" id="UP000007652"/>
    </source>
</evidence>
<keyword evidence="7" id="KW-0862">Zinc</keyword>
<protein>
    <recommendedName>
        <fullName evidence="2">Phospholipase C</fullName>
        <ecNumber evidence="1">3.1.4.3</ecNumber>
    </recommendedName>
    <alternativeName>
        <fullName evidence="8">Phosphatidylcholine cholinephosphohydrolase</fullName>
    </alternativeName>
</protein>
<name>G0V4M4_9CLOT</name>
<evidence type="ECO:0000256" key="2">
    <source>
        <dbReference type="ARBA" id="ARBA00018391"/>
    </source>
</evidence>
<proteinExistence type="predicted"/>
<evidence type="ECO:0000256" key="6">
    <source>
        <dbReference type="ARBA" id="ARBA00022801"/>
    </source>
</evidence>
<dbReference type="GO" id="GO:0034480">
    <property type="term" value="F:phosphatidylcholine phospholipase C activity"/>
    <property type="evidence" value="ECO:0007669"/>
    <property type="project" value="UniProtKB-EC"/>
</dbReference>
<evidence type="ECO:0000256" key="4">
    <source>
        <dbReference type="ARBA" id="ARBA00022723"/>
    </source>
</evidence>
<dbReference type="OrthoDB" id="1677163at2"/>
<sequence length="237" mass="27662">MEALEKSYGFVLKHILKAVNPIKKKIIKTECKVHKFINNQAIEILKNDGNEEAYDFLSKYMRDINSGVVWADQDFKSSNHFYNPEKNRGLYGASNALKEATYYYTKAINLYKEGKINASAFYLGSSCHIIQDMTVPQHVNIKLLDSHRKYELWVIKTFLMHDSFKIEKGGIYLNSIKDFIEENAKIAIEAYLKYKHLQNKEERYFKITEKILTQAQKTTAGMMLKYFNDVTKINNIN</sequence>
<evidence type="ECO:0000256" key="5">
    <source>
        <dbReference type="ARBA" id="ARBA00022729"/>
    </source>
</evidence>
<evidence type="ECO:0000313" key="10">
    <source>
        <dbReference type="EMBL" id="CCC58064.1"/>
    </source>
</evidence>
<dbReference type="InterPro" id="IPR029002">
    <property type="entry name" value="PLPC/GPLD1"/>
</dbReference>
<keyword evidence="4" id="KW-0479">Metal-binding</keyword>
<dbReference type="Pfam" id="PF00882">
    <property type="entry name" value="Zn_dep_PLPC"/>
    <property type="match status" value="1"/>
</dbReference>
<keyword evidence="11" id="KW-1185">Reference proteome</keyword>
<dbReference type="Gene3D" id="1.10.575.10">
    <property type="entry name" value="P1 Nuclease"/>
    <property type="match status" value="1"/>
</dbReference>
<keyword evidence="5" id="KW-0732">Signal</keyword>
<dbReference type="EMBL" id="CAKP01000019">
    <property type="protein sequence ID" value="CCC58064.1"/>
    <property type="molecule type" value="Genomic_DNA"/>
</dbReference>
<evidence type="ECO:0000259" key="9">
    <source>
        <dbReference type="PROSITE" id="PS51346"/>
    </source>
</evidence>
<dbReference type="PROSITE" id="PS51346">
    <property type="entry name" value="PROKAR_ZN_DEPEND_PLPC_2"/>
    <property type="match status" value="1"/>
</dbReference>
<keyword evidence="6 10" id="KW-0378">Hydrolase</keyword>
<dbReference type="Proteomes" id="UP000007652">
    <property type="component" value="Unassembled WGS sequence"/>
</dbReference>
<dbReference type="EC" id="3.1.4.3" evidence="1"/>
<dbReference type="AlphaFoldDB" id="G0V4M4"/>
<dbReference type="CDD" id="cd11009">
    <property type="entry name" value="Zn_dep_PLPC"/>
    <property type="match status" value="1"/>
</dbReference>